<protein>
    <submittedName>
        <fullName evidence="1">Phage tail protein</fullName>
    </submittedName>
</protein>
<keyword evidence="2" id="KW-1185">Reference proteome</keyword>
<dbReference type="SUPFAM" id="SSF88874">
    <property type="entry name" value="Receptor-binding domain of short tail fibre protein gp12"/>
    <property type="match status" value="1"/>
</dbReference>
<organism evidence="1 2">
    <name type="scientific">Pseudomonas sessilinigenes</name>
    <dbReference type="NCBI Taxonomy" id="658629"/>
    <lineage>
        <taxon>Bacteria</taxon>
        <taxon>Pseudomonadati</taxon>
        <taxon>Pseudomonadota</taxon>
        <taxon>Gammaproteobacteria</taxon>
        <taxon>Pseudomonadales</taxon>
        <taxon>Pseudomonadaceae</taxon>
        <taxon>Pseudomonas</taxon>
    </lineage>
</organism>
<evidence type="ECO:0000313" key="2">
    <source>
        <dbReference type="Proteomes" id="UP000693952"/>
    </source>
</evidence>
<proteinExistence type="predicted"/>
<dbReference type="Proteomes" id="UP000693952">
    <property type="component" value="Chromosome"/>
</dbReference>
<name>A0ABX8MRR7_9PSED</name>
<evidence type="ECO:0000313" key="1">
    <source>
        <dbReference type="EMBL" id="QXH41990.1"/>
    </source>
</evidence>
<dbReference type="EMBL" id="CP077074">
    <property type="protein sequence ID" value="QXH41990.1"/>
    <property type="molecule type" value="Genomic_DNA"/>
</dbReference>
<reference evidence="1" key="1">
    <citation type="submission" date="2021-06" db="EMBL/GenBank/DDBJ databases">
        <title>Updating the genus Pseudomonas: Description of 43 new species and partition of the Pseudomonas putida group.</title>
        <authorList>
            <person name="Girard L."/>
            <person name="Lood C."/>
            <person name="Vandamme P."/>
            <person name="Rokni-Zadeh H."/>
            <person name="van Noort V."/>
            <person name="Hofte M."/>
            <person name="Lavigne R."/>
            <person name="De Mot R."/>
        </authorList>
    </citation>
    <scope>NUCLEOTIDE SEQUENCE</scope>
    <source>
        <strain evidence="1">CMR12a</strain>
    </source>
</reference>
<sequence>MDYPKSVPGIGLLNGKFVDENPVAGTPGSLIPAAWGNSITQELLTVIGRAGLVPDEADTAQLLKALQVMLANASPMLSRVLQINHSRSLAAQDLGLVMVNGAQEPITLTLPAADSVLGVRDVIVRRLDNGGNRVLVQCTGADTIKFHTHLRAAGYGFLVLMGAGDFWHLRSDGAGGWWPVGRYDNAALGRMFFETTTQFSPGGYGALNGKLLNRADWPWLWDHAKQSGMLRPDNDRAGGWSYGDGVSTFRLPEAQGEFLRVLDEDRGVDVGRGAGSWQTGTNITGDNGQAPAVHGIGELANVGVDPTSFNGMIYYNAAGATQVISSIYWGMVRPRNIAYPGRIKLI</sequence>
<dbReference type="RefSeq" id="WP_124345886.1">
    <property type="nucleotide sequence ID" value="NZ_CP027706.1"/>
</dbReference>
<accession>A0ABX8MRR7</accession>
<gene>
    <name evidence="1" type="ORF">KSS89_07150</name>
</gene>